<accession>A0A7S0CSN3</accession>
<dbReference type="PANTHER" id="PTHR33905:SF1">
    <property type="entry name" value="CST COMPLEX SUBUNIT TEN1"/>
    <property type="match status" value="1"/>
</dbReference>
<dbReference type="GO" id="GO:0032211">
    <property type="term" value="P:negative regulation of telomere maintenance via telomerase"/>
    <property type="evidence" value="ECO:0007669"/>
    <property type="project" value="TreeGrafter"/>
</dbReference>
<dbReference type="InterPro" id="IPR000253">
    <property type="entry name" value="FHA_dom"/>
</dbReference>
<dbReference type="InterPro" id="IPR012340">
    <property type="entry name" value="NA-bd_OB-fold"/>
</dbReference>
<sequence length="115" mass="13077">MAGVVPSGRIAFIDEILESKDDGGSFRVTGRLEKYDAEREIATIVSKESKRSLKVKTDLLSDFRFDIGSLFQFIGEYHTKRGFIRARIGRNVNGMDMELYATAVKLCREHCRLPM</sequence>
<dbReference type="GO" id="GO:0003697">
    <property type="term" value="F:single-stranded DNA binding"/>
    <property type="evidence" value="ECO:0007669"/>
    <property type="project" value="InterPro"/>
</dbReference>
<dbReference type="PANTHER" id="PTHR33905">
    <property type="entry name" value="CST COMPLEX SUBUNIT TEN1"/>
    <property type="match status" value="1"/>
</dbReference>
<organism evidence="2">
    <name type="scientific">Amorphochlora amoebiformis</name>
    <dbReference type="NCBI Taxonomy" id="1561963"/>
    <lineage>
        <taxon>Eukaryota</taxon>
        <taxon>Sar</taxon>
        <taxon>Rhizaria</taxon>
        <taxon>Cercozoa</taxon>
        <taxon>Chlorarachniophyceae</taxon>
        <taxon>Amorphochlora</taxon>
    </lineage>
</organism>
<reference evidence="2" key="1">
    <citation type="submission" date="2021-01" db="EMBL/GenBank/DDBJ databases">
        <authorList>
            <person name="Corre E."/>
            <person name="Pelletier E."/>
            <person name="Niang G."/>
            <person name="Scheremetjew M."/>
            <person name="Finn R."/>
            <person name="Kale V."/>
            <person name="Holt S."/>
            <person name="Cochrane G."/>
            <person name="Meng A."/>
            <person name="Brown T."/>
            <person name="Cohen L."/>
        </authorList>
    </citation>
    <scope>NUCLEOTIDE SEQUENCE</scope>
    <source>
        <strain evidence="2">CCMP2058</strain>
    </source>
</reference>
<dbReference type="GO" id="GO:1990879">
    <property type="term" value="C:CST complex"/>
    <property type="evidence" value="ECO:0007669"/>
    <property type="project" value="InterPro"/>
</dbReference>
<dbReference type="InterPro" id="IPR029146">
    <property type="entry name" value="Ten1_animal_plant"/>
</dbReference>
<proteinExistence type="predicted"/>
<name>A0A7S0CSN3_9EUKA</name>
<evidence type="ECO:0000259" key="1">
    <source>
        <dbReference type="PROSITE" id="PS50006"/>
    </source>
</evidence>
<dbReference type="PROSITE" id="PS50006">
    <property type="entry name" value="FHA_DOMAIN"/>
    <property type="match status" value="1"/>
</dbReference>
<evidence type="ECO:0000313" key="2">
    <source>
        <dbReference type="EMBL" id="CAD8432347.1"/>
    </source>
</evidence>
<dbReference type="GO" id="GO:0010521">
    <property type="term" value="F:telomerase inhibitor activity"/>
    <property type="evidence" value="ECO:0007669"/>
    <property type="project" value="TreeGrafter"/>
</dbReference>
<dbReference type="GO" id="GO:0042162">
    <property type="term" value="F:telomeric DNA binding"/>
    <property type="evidence" value="ECO:0007669"/>
    <property type="project" value="TreeGrafter"/>
</dbReference>
<gene>
    <name evidence="2" type="ORF">LAMO00422_LOCUS2097</name>
</gene>
<dbReference type="EMBL" id="HBEM01002950">
    <property type="protein sequence ID" value="CAD8432347.1"/>
    <property type="molecule type" value="Transcribed_RNA"/>
</dbReference>
<dbReference type="Pfam" id="PF15490">
    <property type="entry name" value="Ten1_2"/>
    <property type="match status" value="1"/>
</dbReference>
<dbReference type="AlphaFoldDB" id="A0A7S0CSN3"/>
<protein>
    <recommendedName>
        <fullName evidence="1">FHA domain-containing protein</fullName>
    </recommendedName>
</protein>
<feature type="domain" description="FHA" evidence="1">
    <location>
        <begin position="86"/>
        <end position="115"/>
    </location>
</feature>
<dbReference type="Gene3D" id="2.40.50.140">
    <property type="entry name" value="Nucleic acid-binding proteins"/>
    <property type="match status" value="1"/>
</dbReference>